<dbReference type="Proteomes" id="UP000001941">
    <property type="component" value="Chromosome"/>
</dbReference>
<dbReference type="KEGG" id="mhu:Mhun_1320"/>
<feature type="domain" description="Methyltransferase" evidence="1">
    <location>
        <begin position="70"/>
        <end position="158"/>
    </location>
</feature>
<dbReference type="GO" id="GO:0032259">
    <property type="term" value="P:methylation"/>
    <property type="evidence" value="ECO:0007669"/>
    <property type="project" value="UniProtKB-KW"/>
</dbReference>
<dbReference type="SUPFAM" id="SSF53335">
    <property type="entry name" value="S-adenosyl-L-methionine-dependent methyltransferases"/>
    <property type="match status" value="1"/>
</dbReference>
<dbReference type="InterPro" id="IPR041698">
    <property type="entry name" value="Methyltransf_25"/>
</dbReference>
<evidence type="ECO:0000313" key="2">
    <source>
        <dbReference type="EMBL" id="ABD41060.1"/>
    </source>
</evidence>
<keyword evidence="3" id="KW-1185">Reference proteome</keyword>
<evidence type="ECO:0000259" key="1">
    <source>
        <dbReference type="Pfam" id="PF13649"/>
    </source>
</evidence>
<keyword evidence="2" id="KW-0489">Methyltransferase</keyword>
<dbReference type="Pfam" id="PF13649">
    <property type="entry name" value="Methyltransf_25"/>
    <property type="match status" value="1"/>
</dbReference>
<dbReference type="STRING" id="323259.Mhun_1320"/>
<dbReference type="OrthoDB" id="57427at2157"/>
<protein>
    <submittedName>
        <fullName evidence="2">Methyltransferase</fullName>
    </submittedName>
</protein>
<dbReference type="InterPro" id="IPR029063">
    <property type="entry name" value="SAM-dependent_MTases_sf"/>
</dbReference>
<dbReference type="Gene3D" id="3.40.50.150">
    <property type="entry name" value="Vaccinia Virus protein VP39"/>
    <property type="match status" value="1"/>
</dbReference>
<evidence type="ECO:0000313" key="3">
    <source>
        <dbReference type="Proteomes" id="UP000001941"/>
    </source>
</evidence>
<keyword evidence="2" id="KW-0808">Transferase</keyword>
<dbReference type="HOGENOM" id="CLU_060275_1_0_2"/>
<dbReference type="CDD" id="cd02440">
    <property type="entry name" value="AdoMet_MTases"/>
    <property type="match status" value="1"/>
</dbReference>
<dbReference type="RefSeq" id="WP_011448337.1">
    <property type="nucleotide sequence ID" value="NC_007796.1"/>
</dbReference>
<reference evidence="3" key="1">
    <citation type="journal article" date="2016" name="Stand. Genomic Sci.">
        <title>Complete genome sequence of Methanospirillum hungatei type strain JF1.</title>
        <authorList>
            <person name="Gunsalus R.P."/>
            <person name="Cook L.E."/>
            <person name="Crable B."/>
            <person name="Rohlin L."/>
            <person name="McDonald E."/>
            <person name="Mouttaki H."/>
            <person name="Sieber J.R."/>
            <person name="Poweleit N."/>
            <person name="Zhou H."/>
            <person name="Lapidus A.L."/>
            <person name="Daligault H.E."/>
            <person name="Land M."/>
            <person name="Gilna P."/>
            <person name="Ivanova N."/>
            <person name="Kyrpides N."/>
            <person name="Culley D.E."/>
            <person name="McInerney M.J."/>
        </authorList>
    </citation>
    <scope>NUCLEOTIDE SEQUENCE [LARGE SCALE GENOMIC DNA]</scope>
    <source>
        <strain evidence="3">ATCC 27890 / DSM 864 / NBRC 100397 / JF-1</strain>
    </source>
</reference>
<dbReference type="EMBL" id="CP000254">
    <property type="protein sequence ID" value="ABD41060.1"/>
    <property type="molecule type" value="Genomic_DNA"/>
</dbReference>
<dbReference type="InterPro" id="IPR050723">
    <property type="entry name" value="CFA/CMAS"/>
</dbReference>
<gene>
    <name evidence="2" type="ordered locus">Mhun_1320</name>
</gene>
<dbReference type="eggNOG" id="arCOG01632">
    <property type="taxonomic scope" value="Archaea"/>
</dbReference>
<sequence length="291" mass="33212">MTAMDLSKINWSGVWKSEFNLNWQCQANRNLSDFWSSKEQAFIFWKKTQEQKSFYTPILSRIPIREGEAVLDIGGGPGTIALPLAQKGAHVTVVEPAVGIVSVLSDNIADQGFSNIKIIHSRWEDVLPEQLGSYDHIIACFSLGMPDIRSSLKKMMAVSAGTIYLIWFSGVNSWDQMMKSICTGACGMHYHESPKTNLLVLVLNEIGIYPDIIHIRQPFYEKFESIDKAVIEIEQRCGHSYPGKHEFIKQWVFQNLISLDGFYIWNPLITMSIVSWKTERKKEQKNHLIRA</sequence>
<organism evidence="2 3">
    <name type="scientific">Methanospirillum hungatei JF-1 (strain ATCC 27890 / DSM 864 / NBRC 100397 / JF-1)</name>
    <dbReference type="NCBI Taxonomy" id="323259"/>
    <lineage>
        <taxon>Archaea</taxon>
        <taxon>Methanobacteriati</taxon>
        <taxon>Methanobacteriota</taxon>
        <taxon>Stenosarchaea group</taxon>
        <taxon>Methanomicrobia</taxon>
        <taxon>Methanomicrobiales</taxon>
        <taxon>Methanospirillaceae</taxon>
        <taxon>Methanospirillum</taxon>
    </lineage>
</organism>
<accession>Q2FNY2</accession>
<dbReference type="GO" id="GO:0008168">
    <property type="term" value="F:methyltransferase activity"/>
    <property type="evidence" value="ECO:0007669"/>
    <property type="project" value="UniProtKB-KW"/>
</dbReference>
<dbReference type="PANTHER" id="PTHR43667">
    <property type="entry name" value="CYCLOPROPANE-FATTY-ACYL-PHOSPHOLIPID SYNTHASE"/>
    <property type="match status" value="1"/>
</dbReference>
<proteinExistence type="predicted"/>
<dbReference type="PANTHER" id="PTHR43667:SF2">
    <property type="entry name" value="FATTY ACID C-METHYL TRANSFERASE"/>
    <property type="match status" value="1"/>
</dbReference>
<dbReference type="AlphaFoldDB" id="Q2FNY2"/>
<dbReference type="GeneID" id="3922864"/>
<dbReference type="EnsemblBacteria" id="ABD41060">
    <property type="protein sequence ID" value="ABD41060"/>
    <property type="gene ID" value="Mhun_1320"/>
</dbReference>
<dbReference type="InParanoid" id="Q2FNY2"/>
<name>Q2FNY2_METHJ</name>